<feature type="transmembrane region" description="Helical" evidence="21">
    <location>
        <begin position="337"/>
        <end position="356"/>
    </location>
</feature>
<comment type="function">
    <text evidence="2 21">Catalyzes quinol oxidation with the concomitant reduction of oxygen to water.</text>
</comment>
<keyword evidence="10 20" id="KW-0812">Transmembrane</keyword>
<keyword evidence="18 21" id="KW-0406">Ion transport</keyword>
<feature type="domain" description="Cytochrome oxidase subunit I profile" evidence="22">
    <location>
        <begin position="38"/>
        <end position="556"/>
    </location>
</feature>
<accession>A0A0E1X6V9</accession>
<keyword evidence="7 21" id="KW-1003">Cell membrane</keyword>
<dbReference type="InterPro" id="IPR014233">
    <property type="entry name" value="QoxB"/>
</dbReference>
<dbReference type="GO" id="GO:0022904">
    <property type="term" value="P:respiratory electron transport chain"/>
    <property type="evidence" value="ECO:0007669"/>
    <property type="project" value="TreeGrafter"/>
</dbReference>
<dbReference type="Pfam" id="PF00115">
    <property type="entry name" value="COX1"/>
    <property type="match status" value="1"/>
</dbReference>
<keyword evidence="17 21" id="KW-0186">Copper</keyword>
<dbReference type="Proteomes" id="UP000003455">
    <property type="component" value="Chromosome"/>
</dbReference>
<dbReference type="GO" id="GO:0006119">
    <property type="term" value="P:oxidative phosphorylation"/>
    <property type="evidence" value="ECO:0007669"/>
    <property type="project" value="UniProtKB-UniPathway"/>
</dbReference>
<evidence type="ECO:0000256" key="9">
    <source>
        <dbReference type="ARBA" id="ARBA00022660"/>
    </source>
</evidence>
<evidence type="ECO:0000256" key="7">
    <source>
        <dbReference type="ARBA" id="ARBA00022475"/>
    </source>
</evidence>
<keyword evidence="19 21" id="KW-0472">Membrane</keyword>
<proteinExistence type="inferred from homology"/>
<dbReference type="RefSeq" id="WP_001010763.1">
    <property type="nucleotide sequence ID" value="NZ_CM000952.1"/>
</dbReference>
<evidence type="ECO:0000256" key="3">
    <source>
        <dbReference type="ARBA" id="ARBA00004651"/>
    </source>
</evidence>
<comment type="similarity">
    <text evidence="5 20">Belongs to the heme-copper respiratory oxidase family.</text>
</comment>
<dbReference type="GO" id="GO:0098803">
    <property type="term" value="C:respiratory chain complex"/>
    <property type="evidence" value="ECO:0007669"/>
    <property type="project" value="UniProtKB-UniRule"/>
</dbReference>
<feature type="transmembrane region" description="Helical" evidence="21">
    <location>
        <begin position="447"/>
        <end position="468"/>
    </location>
</feature>
<evidence type="ECO:0000256" key="20">
    <source>
        <dbReference type="RuleBase" id="RU000370"/>
    </source>
</evidence>
<evidence type="ECO:0000256" key="8">
    <source>
        <dbReference type="ARBA" id="ARBA00022617"/>
    </source>
</evidence>
<keyword evidence="9 20" id="KW-0679">Respiratory chain</keyword>
<evidence type="ECO:0000256" key="21">
    <source>
        <dbReference type="RuleBase" id="RU367144"/>
    </source>
</evidence>
<feature type="transmembrane region" description="Helical" evidence="21">
    <location>
        <begin position="488"/>
        <end position="514"/>
    </location>
</feature>
<evidence type="ECO:0000256" key="2">
    <source>
        <dbReference type="ARBA" id="ARBA00003308"/>
    </source>
</evidence>
<evidence type="ECO:0000256" key="12">
    <source>
        <dbReference type="ARBA" id="ARBA00022781"/>
    </source>
</evidence>
<dbReference type="FunFam" id="1.20.210.10:FF:000002">
    <property type="entry name" value="Cytochrome o ubiquinol oxidase, subunit I"/>
    <property type="match status" value="1"/>
</dbReference>
<feature type="transmembrane region" description="Helical" evidence="21">
    <location>
        <begin position="268"/>
        <end position="290"/>
    </location>
</feature>
<dbReference type="AlphaFoldDB" id="A0A0E1X6V9"/>
<dbReference type="PANTHER" id="PTHR10422">
    <property type="entry name" value="CYTOCHROME C OXIDASE SUBUNIT 1"/>
    <property type="match status" value="1"/>
</dbReference>
<organism evidence="23">
    <name type="scientific">Staphylococcus aureus subsp. aureus MN8</name>
    <dbReference type="NCBI Taxonomy" id="548470"/>
    <lineage>
        <taxon>Bacteria</taxon>
        <taxon>Bacillati</taxon>
        <taxon>Bacillota</taxon>
        <taxon>Bacilli</taxon>
        <taxon>Bacillales</taxon>
        <taxon>Staphylococcaceae</taxon>
        <taxon>Staphylococcus</taxon>
    </lineage>
</organism>
<keyword evidence="6 20" id="KW-0813">Transport</keyword>
<feature type="transmembrane region" description="Helical" evidence="21">
    <location>
        <begin position="220"/>
        <end position="248"/>
    </location>
</feature>
<feature type="transmembrane region" description="Helical" evidence="21">
    <location>
        <begin position="142"/>
        <end position="164"/>
    </location>
</feature>
<dbReference type="CDD" id="cd01662">
    <property type="entry name" value="Ubiquinol_Oxidase_I"/>
    <property type="match status" value="1"/>
</dbReference>
<dbReference type="SMR" id="A0A0E1X6V9"/>
<evidence type="ECO:0000259" key="22">
    <source>
        <dbReference type="PROSITE" id="PS50855"/>
    </source>
</evidence>
<dbReference type="HOGENOM" id="CLU_011899_7_1_9"/>
<dbReference type="PANTHER" id="PTHR10422:SF35">
    <property type="entry name" value="CYTOCHROME BO(3) UBIQUINOL OXIDASE SUBUNIT 1"/>
    <property type="match status" value="1"/>
</dbReference>
<protein>
    <recommendedName>
        <fullName evidence="21">Quinol oxidase subunit 1</fullName>
        <ecNumber evidence="21">1.10.3.-</ecNumber>
    </recommendedName>
</protein>
<keyword evidence="16 21" id="KW-0408">Iron</keyword>
<evidence type="ECO:0000256" key="19">
    <source>
        <dbReference type="ARBA" id="ARBA00023136"/>
    </source>
</evidence>
<keyword evidence="15 21" id="KW-0560">Oxidoreductase</keyword>
<comment type="caution">
    <text evidence="23">The sequence shown here is derived from an EMBL/GenBank/DDBJ whole genome shotgun (WGS) entry which is preliminary data.</text>
</comment>
<dbReference type="SUPFAM" id="SSF81442">
    <property type="entry name" value="Cytochrome c oxidase subunit I-like"/>
    <property type="match status" value="1"/>
</dbReference>
<evidence type="ECO:0000256" key="6">
    <source>
        <dbReference type="ARBA" id="ARBA00022448"/>
    </source>
</evidence>
<dbReference type="GO" id="GO:0015990">
    <property type="term" value="P:electron transport coupled proton transport"/>
    <property type="evidence" value="ECO:0007669"/>
    <property type="project" value="TreeGrafter"/>
</dbReference>
<dbReference type="GO" id="GO:0004129">
    <property type="term" value="F:cytochrome-c oxidase activity"/>
    <property type="evidence" value="ECO:0007669"/>
    <property type="project" value="UniProtKB-UniRule"/>
</dbReference>
<dbReference type="PROSITE" id="PS50855">
    <property type="entry name" value="COX1"/>
    <property type="match status" value="1"/>
</dbReference>
<gene>
    <name evidence="23" type="primary">qoxB</name>
    <name evidence="23" type="ORF">HMPREF0769_12723</name>
</gene>
<feature type="transmembrane region" description="Helical" evidence="21">
    <location>
        <begin position="588"/>
        <end position="619"/>
    </location>
</feature>
<dbReference type="InterPro" id="IPR036927">
    <property type="entry name" value="Cyt_c_oxase-like_su1_sf"/>
</dbReference>
<evidence type="ECO:0000256" key="16">
    <source>
        <dbReference type="ARBA" id="ARBA00023004"/>
    </source>
</evidence>
<comment type="cofactor">
    <cofactor evidence="21">
        <name>ferriheme a</name>
        <dbReference type="ChEBI" id="CHEBI:60532"/>
    </cofactor>
    <text evidence="21">Heme A3.</text>
</comment>
<evidence type="ECO:0000256" key="1">
    <source>
        <dbReference type="ARBA" id="ARBA00000725"/>
    </source>
</evidence>
<dbReference type="InterPro" id="IPR023616">
    <property type="entry name" value="Cyt_c_oxase-like_su1_dom"/>
</dbReference>
<keyword evidence="14 21" id="KW-1133">Transmembrane helix</keyword>
<evidence type="ECO:0000256" key="4">
    <source>
        <dbReference type="ARBA" id="ARBA00004673"/>
    </source>
</evidence>
<dbReference type="GO" id="GO:0005507">
    <property type="term" value="F:copper ion binding"/>
    <property type="evidence" value="ECO:0007669"/>
    <property type="project" value="UniProtKB-UniRule"/>
</dbReference>
<feature type="transmembrane region" description="Helical" evidence="21">
    <location>
        <begin position="12"/>
        <end position="37"/>
    </location>
</feature>
<dbReference type="NCBIfam" id="TIGR02882">
    <property type="entry name" value="QoxB"/>
    <property type="match status" value="1"/>
</dbReference>
<name>A0A0E1X6V9_STAAU</name>
<dbReference type="EMBL" id="ACJA02000004">
    <property type="protein sequence ID" value="EFH95102.1"/>
    <property type="molecule type" value="Genomic_DNA"/>
</dbReference>
<evidence type="ECO:0000256" key="11">
    <source>
        <dbReference type="ARBA" id="ARBA00022723"/>
    </source>
</evidence>
<feature type="transmembrane region" description="Helical" evidence="21">
    <location>
        <begin position="184"/>
        <end position="208"/>
    </location>
</feature>
<dbReference type="PROSITE" id="PS00077">
    <property type="entry name" value="COX1_CUB"/>
    <property type="match status" value="1"/>
</dbReference>
<evidence type="ECO:0000256" key="13">
    <source>
        <dbReference type="ARBA" id="ARBA00022982"/>
    </source>
</evidence>
<feature type="transmembrane region" description="Helical" evidence="21">
    <location>
        <begin position="58"/>
        <end position="78"/>
    </location>
</feature>
<comment type="subcellular location">
    <subcellularLocation>
        <location evidence="3 21">Cell membrane</location>
        <topology evidence="3 21">Multi-pass membrane protein</topology>
    </subcellularLocation>
</comment>
<keyword evidence="11 21" id="KW-0479">Metal-binding</keyword>
<evidence type="ECO:0000256" key="10">
    <source>
        <dbReference type="ARBA" id="ARBA00022692"/>
    </source>
</evidence>
<keyword evidence="8 20" id="KW-0349">Heme</keyword>
<keyword evidence="13 20" id="KW-0249">Electron transport</keyword>
<keyword evidence="12 21" id="KW-0375">Hydrogen ion transport</keyword>
<evidence type="ECO:0000256" key="5">
    <source>
        <dbReference type="ARBA" id="ARBA00009578"/>
    </source>
</evidence>
<feature type="transmembrane region" description="Helical" evidence="21">
    <location>
        <begin position="377"/>
        <end position="399"/>
    </location>
</feature>
<evidence type="ECO:0000313" key="23">
    <source>
        <dbReference type="EMBL" id="EFH95102.1"/>
    </source>
</evidence>
<dbReference type="PRINTS" id="PR01165">
    <property type="entry name" value="CYCOXIDASEI"/>
</dbReference>
<dbReference type="InterPro" id="IPR000883">
    <property type="entry name" value="Cyt_C_Oxase_1"/>
</dbReference>
<evidence type="ECO:0000256" key="18">
    <source>
        <dbReference type="ARBA" id="ARBA00023065"/>
    </source>
</evidence>
<dbReference type="GO" id="GO:0016682">
    <property type="term" value="F:oxidoreductase activity, acting on diphenols and related substances as donors, oxygen as acceptor"/>
    <property type="evidence" value="ECO:0007669"/>
    <property type="project" value="UniProtKB-UniRule"/>
</dbReference>
<dbReference type="GO" id="GO:0005886">
    <property type="term" value="C:plasma membrane"/>
    <property type="evidence" value="ECO:0007669"/>
    <property type="project" value="UniProtKB-SubCell"/>
</dbReference>
<comment type="catalytic activity">
    <reaction evidence="1 21">
        <text>2 a quinol + O2 = 2 a quinone + 2 H2O</text>
        <dbReference type="Rhea" id="RHEA:55376"/>
        <dbReference type="ChEBI" id="CHEBI:15377"/>
        <dbReference type="ChEBI" id="CHEBI:15379"/>
        <dbReference type="ChEBI" id="CHEBI:24646"/>
        <dbReference type="ChEBI" id="CHEBI:132124"/>
    </reaction>
</comment>
<comment type="cofactor">
    <cofactor evidence="21">
        <name>Cu cation</name>
        <dbReference type="ChEBI" id="CHEBI:23378"/>
    </cofactor>
    <text evidence="21">Binds a copper B center.</text>
</comment>
<dbReference type="EC" id="1.10.3.-" evidence="21"/>
<feature type="transmembrane region" description="Helical" evidence="21">
    <location>
        <begin position="98"/>
        <end position="122"/>
    </location>
</feature>
<feature type="transmembrane region" description="Helical" evidence="21">
    <location>
        <begin position="311"/>
        <end position="331"/>
    </location>
</feature>
<evidence type="ECO:0000256" key="17">
    <source>
        <dbReference type="ARBA" id="ARBA00023008"/>
    </source>
</evidence>
<sequence>MNFPWDQLLVKGNWMITMAQIGAPFLVIGLIAVITYFKLWKYLYKEWFTSVDHKKIGIMYLICAVLMFVRGGIDALLIRAQLTVPDNKFLESNHYNEIFSTHGVIMIIFMAMPFIFGLWNIVVPLQIGARDVAFPVLNNVSFWLFFAGMILFNLSFIIGGSPAAGWTNYAPLAGEFSPGPGVNYYLIAIQISGLGTLATGINFFVTILRCKTPTMKFMQMPMFTVTTFITTLIVILAFPPLTVALALMTTDRIFDTAFFTVAHGGMPMLWANFFWVWGHPEVYIVILPAFGIYSEIIPTFARKRLFGHQSMVWATAGIAFLSFLVWVHHFFTMGNGALINSFFSISTMLIGIPTGVKLFNWLLTLYKGRITFESPMLFSLAFIPNFLLGGVTGVMLAMASADYQYHNTYFLVAHFHYTLVTGVVFACLAGLIFWYPKMMGYKLNETLNKWCFWFFMIGFNVCFLPQFILGLDGMPRRLYTYMPSDGWFLLNLISTIGALLMAIGFLFLVVSIVYSHFKSPREATGDNWDGLGRTLEWTTASAIPPKYNFAITPDWNGYDTFVDMKEHGRHYLDNHNYKDIHMPNNTPVGFWIGIFMTIGGFFLIFETVIPALICLFGIFGTMIYRSFQIDHGYHIPAAEVAETEARLREARIKEREAVSHES</sequence>
<comment type="pathway">
    <text evidence="4 21">Energy metabolism; oxidative phosphorylation.</text>
</comment>
<dbReference type="UniPathway" id="UPA00705"/>
<evidence type="ECO:0000256" key="15">
    <source>
        <dbReference type="ARBA" id="ARBA00023002"/>
    </source>
</evidence>
<evidence type="ECO:0000256" key="14">
    <source>
        <dbReference type="ARBA" id="ARBA00022989"/>
    </source>
</evidence>
<dbReference type="InterPro" id="IPR023615">
    <property type="entry name" value="Cyt_c_Oxase_su1_BS"/>
</dbReference>
<reference evidence="23" key="1">
    <citation type="submission" date="2010-05" db="EMBL/GenBank/DDBJ databases">
        <authorList>
            <person name="Muzny D."/>
            <person name="Qin X."/>
            <person name="Buhay C."/>
            <person name="Dugan-Rocha S."/>
            <person name="Ding Y."/>
            <person name="Chen G."/>
            <person name="Hawes A."/>
            <person name="Holder M."/>
            <person name="Jhangiani S."/>
            <person name="Johnson A."/>
            <person name="Khan Z."/>
            <person name="Li Z."/>
            <person name="Liu W."/>
            <person name="Liu X."/>
            <person name="Perez L."/>
            <person name="Shen H."/>
            <person name="Wang Q."/>
            <person name="Watt J."/>
            <person name="Xi L."/>
            <person name="Xin Y."/>
            <person name="Zhou J."/>
            <person name="Deng J."/>
            <person name="Jiang H."/>
            <person name="Liu Y."/>
            <person name="Qu J."/>
            <person name="Song X.-Z."/>
            <person name="Zhang L."/>
            <person name="Villasana D."/>
            <person name="Johnson A."/>
            <person name="Liu J."/>
            <person name="Liyanage D."/>
            <person name="Lorensuhewa L."/>
            <person name="Robinson T."/>
            <person name="Song A."/>
            <person name="Song B.-B."/>
            <person name="Dinh H."/>
            <person name="Thornton R."/>
            <person name="Coyle M."/>
            <person name="Francisco L."/>
            <person name="Jackson L."/>
            <person name="Javaid M."/>
            <person name="Korchina V."/>
            <person name="Kovar C."/>
            <person name="Mata R."/>
            <person name="Mathew T."/>
            <person name="Ngo R."/>
            <person name="Nguyen L."/>
            <person name="Nguyen N."/>
            <person name="Okwuonu G."/>
            <person name="Ongeri F."/>
            <person name="Pham C."/>
            <person name="Simmons D."/>
            <person name="Wilczek-Boney K."/>
            <person name="Hale W."/>
            <person name="Jakkamsetti A."/>
            <person name="Pham P."/>
            <person name="Ruth R."/>
            <person name="San Lucas F."/>
            <person name="Warren J."/>
            <person name="Zhang J."/>
            <person name="Zhao Z."/>
            <person name="Zhou C."/>
            <person name="Zhu D."/>
            <person name="Lee S."/>
            <person name="Bess C."/>
            <person name="Blankenburg K."/>
            <person name="Forbes L."/>
            <person name="Fu Q."/>
            <person name="Gubbala S."/>
            <person name="Hirani K."/>
            <person name="Jayaseelan J.C."/>
            <person name="Lara F."/>
            <person name="Munidasa M."/>
            <person name="Palculict T."/>
            <person name="Patil S."/>
            <person name="Pu L.-L."/>
            <person name="Saada N."/>
            <person name="Tang L."/>
            <person name="Weissenberger G."/>
            <person name="Zhu Y."/>
            <person name="Hemphill L."/>
            <person name="Shang Y."/>
            <person name="Youmans B."/>
            <person name="Ayvaz T."/>
            <person name="Ross M."/>
            <person name="Santibanez J."/>
            <person name="Aqrawi P."/>
            <person name="Gross S."/>
            <person name="Joshi V."/>
            <person name="Fowler G."/>
            <person name="Nazareth L."/>
            <person name="Reid J."/>
            <person name="Worley K."/>
            <person name="Petrosino J."/>
            <person name="Highlander S."/>
            <person name="Gibbs R."/>
        </authorList>
    </citation>
    <scope>NUCLEOTIDE SEQUENCE [LARGE SCALE GENOMIC DNA]</scope>
    <source>
        <strain evidence="23">MN8</strain>
    </source>
</reference>
<dbReference type="GO" id="GO:0020037">
    <property type="term" value="F:heme binding"/>
    <property type="evidence" value="ECO:0007669"/>
    <property type="project" value="UniProtKB-UniRule"/>
</dbReference>
<dbReference type="Gene3D" id="1.20.210.10">
    <property type="entry name" value="Cytochrome c oxidase-like, subunit I domain"/>
    <property type="match status" value="1"/>
</dbReference>
<feature type="transmembrane region" description="Helical" evidence="21">
    <location>
        <begin position="411"/>
        <end position="435"/>
    </location>
</feature>